<keyword evidence="1" id="KW-0812">Transmembrane</keyword>
<keyword evidence="3" id="KW-1185">Reference proteome</keyword>
<evidence type="ECO:0000313" key="3">
    <source>
        <dbReference type="Proteomes" id="UP001059950"/>
    </source>
</evidence>
<name>A0ABY5H1K0_9GAMM</name>
<protein>
    <recommendedName>
        <fullName evidence="4">Tripartite tricarboxylate transporter TctB family protein</fullName>
    </recommendedName>
</protein>
<accession>A0ABY5H1K0</accession>
<feature type="transmembrane region" description="Helical" evidence="1">
    <location>
        <begin position="103"/>
        <end position="121"/>
    </location>
</feature>
<evidence type="ECO:0008006" key="4">
    <source>
        <dbReference type="Google" id="ProtNLM"/>
    </source>
</evidence>
<dbReference type="Proteomes" id="UP001059950">
    <property type="component" value="Chromosome"/>
</dbReference>
<organism evidence="2 3">
    <name type="scientific">Amphritea atlantica</name>
    <dbReference type="NCBI Taxonomy" id="355243"/>
    <lineage>
        <taxon>Bacteria</taxon>
        <taxon>Pseudomonadati</taxon>
        <taxon>Pseudomonadota</taxon>
        <taxon>Gammaproteobacteria</taxon>
        <taxon>Oceanospirillales</taxon>
        <taxon>Oceanospirillaceae</taxon>
        <taxon>Amphritea</taxon>
    </lineage>
</organism>
<evidence type="ECO:0000313" key="2">
    <source>
        <dbReference type="EMBL" id="UTW05372.1"/>
    </source>
</evidence>
<keyword evidence="1" id="KW-0472">Membrane</keyword>
<gene>
    <name evidence="2" type="ORF">KDX31_10930</name>
</gene>
<feature type="transmembrane region" description="Helical" evidence="1">
    <location>
        <begin position="128"/>
        <end position="151"/>
    </location>
</feature>
<keyword evidence="1" id="KW-1133">Transmembrane helix</keyword>
<evidence type="ECO:0000256" key="1">
    <source>
        <dbReference type="SAM" id="Phobius"/>
    </source>
</evidence>
<reference evidence="2" key="1">
    <citation type="submission" date="2021-04" db="EMBL/GenBank/DDBJ databases">
        <title>Oceanospirillales bacteria with DddD are important DMSP degraders in coastal seawater.</title>
        <authorList>
            <person name="Liu J."/>
        </authorList>
    </citation>
    <scope>NUCLEOTIDE SEQUENCE</scope>
    <source>
        <strain evidence="2">GY6</strain>
    </source>
</reference>
<feature type="transmembrane region" description="Helical" evidence="1">
    <location>
        <begin position="37"/>
        <end position="55"/>
    </location>
</feature>
<proteinExistence type="predicted"/>
<feature type="transmembrane region" description="Helical" evidence="1">
    <location>
        <begin position="76"/>
        <end position="97"/>
    </location>
</feature>
<dbReference type="EMBL" id="CP073344">
    <property type="protein sequence ID" value="UTW05372.1"/>
    <property type="molecule type" value="Genomic_DNA"/>
</dbReference>
<sequence>MERRHYGIYWCILAGTLILLCLLPFQAPLVHTSRGWFLQPMFGSSVGLIVLAIFTSVRVIESINNGYLKQLKPLDALIETISGCRTAVISSILFFVYINSLSVLGFLLSTLLFVTTLLWLCRLLDKTWFLATLGTLTMMVLIFRVGVSLWLPDVWLYSLLPDNWADFANQYL</sequence>
<feature type="transmembrane region" description="Helical" evidence="1">
    <location>
        <begin position="7"/>
        <end position="25"/>
    </location>
</feature>